<keyword evidence="2" id="KW-1185">Reference proteome</keyword>
<organism evidence="1 2">
    <name type="scientific">Solanum commersonii</name>
    <name type="common">Commerson's wild potato</name>
    <name type="synonym">Commerson's nightshade</name>
    <dbReference type="NCBI Taxonomy" id="4109"/>
    <lineage>
        <taxon>Eukaryota</taxon>
        <taxon>Viridiplantae</taxon>
        <taxon>Streptophyta</taxon>
        <taxon>Embryophyta</taxon>
        <taxon>Tracheophyta</taxon>
        <taxon>Spermatophyta</taxon>
        <taxon>Magnoliopsida</taxon>
        <taxon>eudicotyledons</taxon>
        <taxon>Gunneridae</taxon>
        <taxon>Pentapetalae</taxon>
        <taxon>asterids</taxon>
        <taxon>lamiids</taxon>
        <taxon>Solanales</taxon>
        <taxon>Solanaceae</taxon>
        <taxon>Solanoideae</taxon>
        <taxon>Solaneae</taxon>
        <taxon>Solanum</taxon>
    </lineage>
</organism>
<dbReference type="PANTHER" id="PTHR33710:SF71">
    <property type="entry name" value="ENDONUCLEASE_EXONUCLEASE_PHOSPHATASE DOMAIN-CONTAINING PROTEIN"/>
    <property type="match status" value="1"/>
</dbReference>
<evidence type="ECO:0000313" key="2">
    <source>
        <dbReference type="Proteomes" id="UP000824120"/>
    </source>
</evidence>
<protein>
    <recommendedName>
        <fullName evidence="3">Non-LTR retroelement reverse transcriptase</fullName>
    </recommendedName>
</protein>
<comment type="caution">
    <text evidence="1">The sequence shown here is derived from an EMBL/GenBank/DDBJ whole genome shotgun (WGS) entry which is preliminary data.</text>
</comment>
<dbReference type="Gene3D" id="3.60.10.10">
    <property type="entry name" value="Endonuclease/exonuclease/phosphatase"/>
    <property type="match status" value="1"/>
</dbReference>
<dbReference type="SUPFAM" id="SSF56219">
    <property type="entry name" value="DNase I-like"/>
    <property type="match status" value="1"/>
</dbReference>
<evidence type="ECO:0008006" key="3">
    <source>
        <dbReference type="Google" id="ProtNLM"/>
    </source>
</evidence>
<dbReference type="EMBL" id="JACXVP010000008">
    <property type="protein sequence ID" value="KAG5590768.1"/>
    <property type="molecule type" value="Genomic_DNA"/>
</dbReference>
<dbReference type="Proteomes" id="UP000824120">
    <property type="component" value="Chromosome 8"/>
</dbReference>
<sequence length="337" mass="39451">MGFNLLLAYKNMDKYGYPYFAIPTRWMKCGYREAVGMSGGILIMRDSRNSFTWFLTGVYAPHTRSEKLECWEELAAVKELCGGPCLACGDFNTVRFMAERTNCSRMTNVTTNFPRWIEDMELHDPPLNGGKFTWFRGVNHRSEASLAGVRQKILPRVIFDHSPLILRCGSWDKKSSSFKFENRWLKVDGLFDLKSGWWNEMVVVGCPDCKLIRNFKQKLEVWSKATFGEQVSWKNSLLNEFAELDSIQDDRILTEDEMMIVVVKLEELVMNEDASWRQSTRCFQRMTSTHRRYNTIDKLVVQEEEIQDPEGIRLSILEFYSKLYSESETWRLSFEML</sequence>
<accession>A0A9J5XUB7</accession>
<dbReference type="AlphaFoldDB" id="A0A9J5XUB7"/>
<gene>
    <name evidence="1" type="ORF">H5410_041282</name>
</gene>
<dbReference type="InterPro" id="IPR036691">
    <property type="entry name" value="Endo/exonu/phosph_ase_sf"/>
</dbReference>
<dbReference type="PANTHER" id="PTHR33710">
    <property type="entry name" value="BNAC02G09200D PROTEIN"/>
    <property type="match status" value="1"/>
</dbReference>
<evidence type="ECO:0000313" key="1">
    <source>
        <dbReference type="EMBL" id="KAG5590768.1"/>
    </source>
</evidence>
<proteinExistence type="predicted"/>
<reference evidence="1 2" key="1">
    <citation type="submission" date="2020-09" db="EMBL/GenBank/DDBJ databases">
        <title>De no assembly of potato wild relative species, Solanum commersonii.</title>
        <authorList>
            <person name="Cho K."/>
        </authorList>
    </citation>
    <scope>NUCLEOTIDE SEQUENCE [LARGE SCALE GENOMIC DNA]</scope>
    <source>
        <strain evidence="1">LZ3.2</strain>
        <tissue evidence="1">Leaf</tissue>
    </source>
</reference>
<name>A0A9J5XUB7_SOLCO</name>